<gene>
    <name evidence="1" type="ORF">J5N97_000406</name>
</gene>
<name>A0A9D5BSE2_9LILI</name>
<dbReference type="OrthoDB" id="266663at2759"/>
<organism evidence="1 2">
    <name type="scientific">Dioscorea zingiberensis</name>
    <dbReference type="NCBI Taxonomy" id="325984"/>
    <lineage>
        <taxon>Eukaryota</taxon>
        <taxon>Viridiplantae</taxon>
        <taxon>Streptophyta</taxon>
        <taxon>Embryophyta</taxon>
        <taxon>Tracheophyta</taxon>
        <taxon>Spermatophyta</taxon>
        <taxon>Magnoliopsida</taxon>
        <taxon>Liliopsida</taxon>
        <taxon>Dioscoreales</taxon>
        <taxon>Dioscoreaceae</taxon>
        <taxon>Dioscorea</taxon>
    </lineage>
</organism>
<dbReference type="SUPFAM" id="SSF52799">
    <property type="entry name" value="(Phosphotyrosine protein) phosphatases II"/>
    <property type="match status" value="1"/>
</dbReference>
<dbReference type="AlphaFoldDB" id="A0A9D5BSE2"/>
<dbReference type="InterPro" id="IPR051281">
    <property type="entry name" value="Dual-spec_lipid-protein_phosph"/>
</dbReference>
<keyword evidence="2" id="KW-1185">Reference proteome</keyword>
<dbReference type="EMBL" id="JAGGNH010000149">
    <property type="protein sequence ID" value="KAJ0959858.1"/>
    <property type="molecule type" value="Genomic_DNA"/>
</dbReference>
<dbReference type="PANTHER" id="PTHR12305:SF60">
    <property type="entry name" value="PHOSPHATIDYLINOSITOL 3,4,5-TRISPHOSPHATE 3-PHOSPHATASE TPTE2-RELATED"/>
    <property type="match status" value="1"/>
</dbReference>
<reference evidence="1 2" key="1">
    <citation type="journal article" date="2022" name="Hortic Res">
        <title>The genome of Dioscorea zingiberensis sheds light on the biosynthesis, origin and evolution of the medicinally important diosgenin saponins.</title>
        <authorList>
            <person name="Li Y."/>
            <person name="Tan C."/>
            <person name="Li Z."/>
            <person name="Guo J."/>
            <person name="Li S."/>
            <person name="Chen X."/>
            <person name="Wang C."/>
            <person name="Dai X."/>
            <person name="Yang H."/>
            <person name="Song W."/>
            <person name="Hou L."/>
            <person name="Xu J."/>
            <person name="Tong Z."/>
            <person name="Xu A."/>
            <person name="Yuan X."/>
            <person name="Wang W."/>
            <person name="Yang Q."/>
            <person name="Chen L."/>
            <person name="Sun Z."/>
            <person name="Wang K."/>
            <person name="Pan B."/>
            <person name="Chen J."/>
            <person name="Bao Y."/>
            <person name="Liu F."/>
            <person name="Qi X."/>
            <person name="Gang D.R."/>
            <person name="Wen J."/>
            <person name="Li J."/>
        </authorList>
    </citation>
    <scope>NUCLEOTIDE SEQUENCE [LARGE SCALE GENOMIC DNA]</scope>
    <source>
        <strain evidence="1">Dzin_1.0</strain>
    </source>
</reference>
<proteinExistence type="predicted"/>
<dbReference type="Gene3D" id="3.90.190.10">
    <property type="entry name" value="Protein tyrosine phosphatase superfamily"/>
    <property type="match status" value="1"/>
</dbReference>
<comment type="caution">
    <text evidence="1">The sequence shown here is derived from an EMBL/GenBank/DDBJ whole genome shotgun (WGS) entry which is preliminary data.</text>
</comment>
<dbReference type="GO" id="GO:0016314">
    <property type="term" value="F:phosphatidylinositol-3,4,5-trisphosphate 3-phosphatase activity"/>
    <property type="evidence" value="ECO:0007669"/>
    <property type="project" value="TreeGrafter"/>
</dbReference>
<dbReference type="GO" id="GO:0004725">
    <property type="term" value="F:protein tyrosine phosphatase activity"/>
    <property type="evidence" value="ECO:0007669"/>
    <property type="project" value="TreeGrafter"/>
</dbReference>
<dbReference type="GO" id="GO:0046856">
    <property type="term" value="P:phosphatidylinositol dephosphorylation"/>
    <property type="evidence" value="ECO:0007669"/>
    <property type="project" value="TreeGrafter"/>
</dbReference>
<dbReference type="PANTHER" id="PTHR12305">
    <property type="entry name" value="PHOSPHATASE WITH HOMOLOGY TO TENSIN"/>
    <property type="match status" value="1"/>
</dbReference>
<evidence type="ECO:0000313" key="1">
    <source>
        <dbReference type="EMBL" id="KAJ0959858.1"/>
    </source>
</evidence>
<protein>
    <submittedName>
        <fullName evidence="1">Uncharacterized protein</fullName>
    </submittedName>
</protein>
<dbReference type="GO" id="GO:0005829">
    <property type="term" value="C:cytosol"/>
    <property type="evidence" value="ECO:0007669"/>
    <property type="project" value="TreeGrafter"/>
</dbReference>
<evidence type="ECO:0000313" key="2">
    <source>
        <dbReference type="Proteomes" id="UP001085076"/>
    </source>
</evidence>
<accession>A0A9D5BSE2</accession>
<dbReference type="Proteomes" id="UP001085076">
    <property type="component" value="Unassembled WGS sequence"/>
</dbReference>
<dbReference type="InterPro" id="IPR029021">
    <property type="entry name" value="Prot-tyrosine_phosphatase-like"/>
</dbReference>
<sequence length="171" mass="19405">MRAMYRNPLWQVKSVLDMRHPEHYKAGKGRTGLMVSAYLVYCGMSAEEALQLYAHRRTTNNEGVSHIRSRYQANVVTWGTGKIVSLSLRKSMMNLLKSTYLRRVAENYEESDVMTHVTLIRSSFVVSELQELTVRDLDKIGKKGRSICGPNFCLELLFGPANAETLTLNST</sequence>